<proteinExistence type="predicted"/>
<dbReference type="AlphaFoldDB" id="A0A5B9QJJ3"/>
<accession>A0A5B9QJJ3</accession>
<reference evidence="2 3" key="1">
    <citation type="submission" date="2019-08" db="EMBL/GenBank/DDBJ databases">
        <title>Deep-cultivation of Planctomycetes and their phenomic and genomic characterization uncovers novel biology.</title>
        <authorList>
            <person name="Wiegand S."/>
            <person name="Jogler M."/>
            <person name="Boedeker C."/>
            <person name="Pinto D."/>
            <person name="Vollmers J."/>
            <person name="Rivas-Marin E."/>
            <person name="Kohn T."/>
            <person name="Peeters S.H."/>
            <person name="Heuer A."/>
            <person name="Rast P."/>
            <person name="Oberbeckmann S."/>
            <person name="Bunk B."/>
            <person name="Jeske O."/>
            <person name="Meyerdierks A."/>
            <person name="Storesund J.E."/>
            <person name="Kallscheuer N."/>
            <person name="Luecker S."/>
            <person name="Lage O.M."/>
            <person name="Pohl T."/>
            <person name="Merkel B.J."/>
            <person name="Hornburger P."/>
            <person name="Mueller R.-W."/>
            <person name="Bruemmer F."/>
            <person name="Labrenz M."/>
            <person name="Spormann A.M."/>
            <person name="Op den Camp H."/>
            <person name="Overmann J."/>
            <person name="Amann R."/>
            <person name="Jetten M.S.M."/>
            <person name="Mascher T."/>
            <person name="Medema M.H."/>
            <person name="Devos D.P."/>
            <person name="Kaster A.-K."/>
            <person name="Ovreas L."/>
            <person name="Rohde M."/>
            <person name="Galperin M.Y."/>
            <person name="Jogler C."/>
        </authorList>
    </citation>
    <scope>NUCLEOTIDE SEQUENCE [LARGE SCALE GENOMIC DNA]</scope>
    <source>
        <strain evidence="2 3">Pr1d</strain>
    </source>
</reference>
<evidence type="ECO:0008006" key="4">
    <source>
        <dbReference type="Google" id="ProtNLM"/>
    </source>
</evidence>
<protein>
    <recommendedName>
        <fullName evidence="4">PEP-CTERM protein-sorting domain-containing protein</fullName>
    </recommendedName>
</protein>
<sequence precursor="true">MICHSRFVLLFRVLNAAMVMSALTMSSAFATILVNENFSHTDGDLVGKTPTPGPGAAWDGHSAAGTNPIQVAGGTAVINQQGGEDANSSYAIQSDTSTTYARFDFSLPASTNSDIANLDANGLYFAHFRGGTGTSFRARVGVLAPDSGGDFKLVLSEDSTIGDGAIWATELAFDTTYRVVTEYNASTQQSRLWLDPADMSSTNITATNSLGASDNFGYALRQSDDYNGQQIVDNLVVATSFDEALTGVPEPGSVVLMLCSLVFLAGHRVR</sequence>
<organism evidence="2 3">
    <name type="scientific">Bythopirellula goksoeyrii</name>
    <dbReference type="NCBI Taxonomy" id="1400387"/>
    <lineage>
        <taxon>Bacteria</taxon>
        <taxon>Pseudomonadati</taxon>
        <taxon>Planctomycetota</taxon>
        <taxon>Planctomycetia</taxon>
        <taxon>Pirellulales</taxon>
        <taxon>Lacipirellulaceae</taxon>
        <taxon>Bythopirellula</taxon>
    </lineage>
</organism>
<dbReference type="Proteomes" id="UP000323917">
    <property type="component" value="Chromosome"/>
</dbReference>
<evidence type="ECO:0000256" key="1">
    <source>
        <dbReference type="SAM" id="SignalP"/>
    </source>
</evidence>
<dbReference type="KEGG" id="bgok:Pr1d_16060"/>
<name>A0A5B9QJJ3_9BACT</name>
<feature type="signal peptide" evidence="1">
    <location>
        <begin position="1"/>
        <end position="30"/>
    </location>
</feature>
<dbReference type="EMBL" id="CP042913">
    <property type="protein sequence ID" value="QEG34331.1"/>
    <property type="molecule type" value="Genomic_DNA"/>
</dbReference>
<keyword evidence="3" id="KW-1185">Reference proteome</keyword>
<keyword evidence="1" id="KW-0732">Signal</keyword>
<evidence type="ECO:0000313" key="2">
    <source>
        <dbReference type="EMBL" id="QEG34331.1"/>
    </source>
</evidence>
<gene>
    <name evidence="2" type="ORF">Pr1d_16060</name>
</gene>
<evidence type="ECO:0000313" key="3">
    <source>
        <dbReference type="Proteomes" id="UP000323917"/>
    </source>
</evidence>
<feature type="chain" id="PRO_5022867179" description="PEP-CTERM protein-sorting domain-containing protein" evidence="1">
    <location>
        <begin position="31"/>
        <end position="270"/>
    </location>
</feature>